<comment type="caution">
    <text evidence="4">The sequence shown here is derived from an EMBL/GenBank/DDBJ whole genome shotgun (WGS) entry which is preliminary data.</text>
</comment>
<proteinExistence type="predicted"/>
<dbReference type="NCBIfam" id="TIGR00756">
    <property type="entry name" value="PPR"/>
    <property type="match status" value="1"/>
</dbReference>
<keyword evidence="5" id="KW-1185">Reference proteome</keyword>
<evidence type="ECO:0000256" key="1">
    <source>
        <dbReference type="ARBA" id="ARBA00022737"/>
    </source>
</evidence>
<evidence type="ECO:0008006" key="6">
    <source>
        <dbReference type="Google" id="ProtNLM"/>
    </source>
</evidence>
<name>A0AAP0R8A7_LIQFO</name>
<feature type="compositionally biased region" description="Polar residues" evidence="3">
    <location>
        <begin position="55"/>
        <end position="77"/>
    </location>
</feature>
<protein>
    <recommendedName>
        <fullName evidence="6">Pentatricopeptide repeat-containing protein</fullName>
    </recommendedName>
</protein>
<dbReference type="Proteomes" id="UP001415857">
    <property type="component" value="Unassembled WGS sequence"/>
</dbReference>
<evidence type="ECO:0000313" key="5">
    <source>
        <dbReference type="Proteomes" id="UP001415857"/>
    </source>
</evidence>
<sequence length="298" mass="34206">MKNSWRLLLLRSYSRPPRHISASFSHSQVPSSPNPHTFRSFSSFIHKHSHHHTFPLTSDSELTNPRKSANPGTRSFSSEVALEDKDLDHVVITDIFSKPRDFDEIKKELESSNIILSYELVLKVLQNLESSPDVARRFFDWVSRAESERLSSKTYNSMLGTLGVNGFVEEFWDLVEVMKKKGFGVSKGVYVKVLEKFEKEGLISDLEKLRGVFASGSMDNSVEKVCSRVCKIIRSELWGDDVEVQLRDLKVIFTSDLVKMVSENLGTEPMKALIFFRWVEESGLFKHDEQTYNAMVRF</sequence>
<gene>
    <name evidence="4" type="ORF">L1049_002545</name>
</gene>
<keyword evidence="1" id="KW-0677">Repeat</keyword>
<dbReference type="GO" id="GO:0008380">
    <property type="term" value="P:RNA splicing"/>
    <property type="evidence" value="ECO:0007669"/>
    <property type="project" value="InterPro"/>
</dbReference>
<dbReference type="PROSITE" id="PS51375">
    <property type="entry name" value="PPR"/>
    <property type="match status" value="1"/>
</dbReference>
<organism evidence="4 5">
    <name type="scientific">Liquidambar formosana</name>
    <name type="common">Formosan gum</name>
    <dbReference type="NCBI Taxonomy" id="63359"/>
    <lineage>
        <taxon>Eukaryota</taxon>
        <taxon>Viridiplantae</taxon>
        <taxon>Streptophyta</taxon>
        <taxon>Embryophyta</taxon>
        <taxon>Tracheophyta</taxon>
        <taxon>Spermatophyta</taxon>
        <taxon>Magnoliopsida</taxon>
        <taxon>eudicotyledons</taxon>
        <taxon>Gunneridae</taxon>
        <taxon>Pentapetalae</taxon>
        <taxon>Saxifragales</taxon>
        <taxon>Altingiaceae</taxon>
        <taxon>Liquidambar</taxon>
    </lineage>
</organism>
<reference evidence="4 5" key="1">
    <citation type="journal article" date="2024" name="Plant J.">
        <title>Genome sequences and population genomics reveal climatic adaptation and genomic divergence between two closely related sweetgum species.</title>
        <authorList>
            <person name="Xu W.Q."/>
            <person name="Ren C.Q."/>
            <person name="Zhang X.Y."/>
            <person name="Comes H.P."/>
            <person name="Liu X.H."/>
            <person name="Li Y.G."/>
            <person name="Kettle C.J."/>
            <person name="Jalonen R."/>
            <person name="Gaisberger H."/>
            <person name="Ma Y.Z."/>
            <person name="Qiu Y.X."/>
        </authorList>
    </citation>
    <scope>NUCLEOTIDE SEQUENCE [LARGE SCALE GENOMIC DNA]</scope>
    <source>
        <strain evidence="4">Hangzhou</strain>
    </source>
</reference>
<dbReference type="PANTHER" id="PTHR47003:SF3">
    <property type="entry name" value="SMALL RIBOSOMAL SUBUNIT PROTEIN MS81 (RPPR8)"/>
    <property type="match status" value="1"/>
</dbReference>
<dbReference type="EMBL" id="JBBPBK010000013">
    <property type="protein sequence ID" value="KAK9272174.1"/>
    <property type="molecule type" value="Genomic_DNA"/>
</dbReference>
<accession>A0AAP0R8A7</accession>
<evidence type="ECO:0000313" key="4">
    <source>
        <dbReference type="EMBL" id="KAK9272174.1"/>
    </source>
</evidence>
<evidence type="ECO:0000256" key="3">
    <source>
        <dbReference type="SAM" id="MobiDB-lite"/>
    </source>
</evidence>
<dbReference type="InterPro" id="IPR002885">
    <property type="entry name" value="PPR_rpt"/>
</dbReference>
<dbReference type="Gene3D" id="1.25.40.10">
    <property type="entry name" value="Tetratricopeptide repeat domain"/>
    <property type="match status" value="1"/>
</dbReference>
<evidence type="ECO:0000256" key="2">
    <source>
        <dbReference type="PROSITE-ProRule" id="PRU00708"/>
    </source>
</evidence>
<dbReference type="InterPro" id="IPR011990">
    <property type="entry name" value="TPR-like_helical_dom_sf"/>
</dbReference>
<feature type="repeat" description="PPR" evidence="2">
    <location>
        <begin position="151"/>
        <end position="185"/>
    </location>
</feature>
<dbReference type="PANTHER" id="PTHR47003">
    <property type="entry name" value="OS01G0970900 PROTEIN"/>
    <property type="match status" value="1"/>
</dbReference>
<feature type="region of interest" description="Disordered" evidence="3">
    <location>
        <begin position="54"/>
        <end position="77"/>
    </location>
</feature>
<dbReference type="InterPro" id="IPR044578">
    <property type="entry name" value="BIR6-like"/>
</dbReference>
<dbReference type="AlphaFoldDB" id="A0AAP0R8A7"/>